<dbReference type="PANTHER" id="PTHR46268">
    <property type="entry name" value="STRESS RESPONSE PROTEIN NHAX"/>
    <property type="match status" value="1"/>
</dbReference>
<comment type="similarity">
    <text evidence="1">Belongs to the universal stress protein A family.</text>
</comment>
<accession>A0A3N6N1C5</accession>
<dbReference type="Pfam" id="PF00582">
    <property type="entry name" value="Usp"/>
    <property type="match status" value="1"/>
</dbReference>
<dbReference type="PANTHER" id="PTHR46268:SF6">
    <property type="entry name" value="UNIVERSAL STRESS PROTEIN UP12"/>
    <property type="match status" value="1"/>
</dbReference>
<sequence>MGILAAVDGSEDSRRVVEVGYDLAQAYETELAVLYVVTEDRARELMDEQDDYYLDDAVSGAERIASRVANDVVEDRFSIEPIGTVGNPAEVIVEQVEKLEADYLVIGGRKRTPVGKALFGSVTQSVLLSADCPVVTTMIDDE</sequence>
<reference evidence="3 4" key="1">
    <citation type="submission" date="2018-10" db="EMBL/GenBank/DDBJ databases">
        <title>Natrarchaeobius chitinivorans gen. nov., sp. nov., and Natrarchaeobius haloalkaliphilus sp. nov., alkaliphilic, chitin-utilizing haloarchaea from hypersaline alkaline lakes.</title>
        <authorList>
            <person name="Sorokin D.Y."/>
            <person name="Elcheninov A.G."/>
            <person name="Kostrikina N.A."/>
            <person name="Bale N.J."/>
            <person name="Sinninghe Damste J.S."/>
            <person name="Khijniak T.V."/>
            <person name="Kublanov I.V."/>
            <person name="Toshchakov S.V."/>
        </authorList>
    </citation>
    <scope>NUCLEOTIDE SEQUENCE [LARGE SCALE GENOMIC DNA]</scope>
    <source>
        <strain evidence="3 4">AArcht7</strain>
    </source>
</reference>
<evidence type="ECO:0000313" key="4">
    <source>
        <dbReference type="Proteomes" id="UP000281431"/>
    </source>
</evidence>
<proteinExistence type="inferred from homology"/>
<evidence type="ECO:0000259" key="2">
    <source>
        <dbReference type="Pfam" id="PF00582"/>
    </source>
</evidence>
<name>A0A3N6N1C5_NATCH</name>
<dbReference type="InterPro" id="IPR006016">
    <property type="entry name" value="UspA"/>
</dbReference>
<dbReference type="PRINTS" id="PR01438">
    <property type="entry name" value="UNVRSLSTRESS"/>
</dbReference>
<dbReference type="Gene3D" id="3.40.50.620">
    <property type="entry name" value="HUPs"/>
    <property type="match status" value="1"/>
</dbReference>
<gene>
    <name evidence="3" type="ORF">EA472_04815</name>
</gene>
<dbReference type="Proteomes" id="UP000281431">
    <property type="component" value="Unassembled WGS sequence"/>
</dbReference>
<dbReference type="InterPro" id="IPR006015">
    <property type="entry name" value="Universal_stress_UspA"/>
</dbReference>
<evidence type="ECO:0000256" key="1">
    <source>
        <dbReference type="ARBA" id="ARBA00008791"/>
    </source>
</evidence>
<evidence type="ECO:0000313" key="3">
    <source>
        <dbReference type="EMBL" id="RQH02622.1"/>
    </source>
</evidence>
<comment type="caution">
    <text evidence="3">The sequence shown here is derived from an EMBL/GenBank/DDBJ whole genome shotgun (WGS) entry which is preliminary data.</text>
</comment>
<keyword evidence="4" id="KW-1185">Reference proteome</keyword>
<organism evidence="3 4">
    <name type="scientific">Natrarchaeobius chitinivorans</name>
    <dbReference type="NCBI Taxonomy" id="1679083"/>
    <lineage>
        <taxon>Archaea</taxon>
        <taxon>Methanobacteriati</taxon>
        <taxon>Methanobacteriota</taxon>
        <taxon>Stenosarchaea group</taxon>
        <taxon>Halobacteria</taxon>
        <taxon>Halobacteriales</taxon>
        <taxon>Natrialbaceae</taxon>
        <taxon>Natrarchaeobius</taxon>
    </lineage>
</organism>
<dbReference type="InterPro" id="IPR014729">
    <property type="entry name" value="Rossmann-like_a/b/a_fold"/>
</dbReference>
<dbReference type="AlphaFoldDB" id="A0A3N6N1C5"/>
<dbReference type="EMBL" id="REFZ01000002">
    <property type="protein sequence ID" value="RQH02622.1"/>
    <property type="molecule type" value="Genomic_DNA"/>
</dbReference>
<dbReference type="OrthoDB" id="307404at2157"/>
<dbReference type="CDD" id="cd00293">
    <property type="entry name" value="USP-like"/>
    <property type="match status" value="1"/>
</dbReference>
<protein>
    <submittedName>
        <fullName evidence="3">Universal stress protein</fullName>
    </submittedName>
</protein>
<dbReference type="SUPFAM" id="SSF52402">
    <property type="entry name" value="Adenine nucleotide alpha hydrolases-like"/>
    <property type="match status" value="1"/>
</dbReference>
<feature type="domain" description="UspA" evidence="2">
    <location>
        <begin position="3"/>
        <end position="135"/>
    </location>
</feature>